<comment type="similarity">
    <text evidence="2">Belongs to the G-protein coupled receptor 1 family.</text>
</comment>
<protein>
    <recommendedName>
        <fullName evidence="10">G-protein coupled receptors family 1 profile domain-containing protein</fullName>
    </recommendedName>
</protein>
<dbReference type="PRINTS" id="PR00237">
    <property type="entry name" value="GPCRRHODOPSN"/>
</dbReference>
<evidence type="ECO:0000256" key="5">
    <source>
        <dbReference type="ARBA" id="ARBA00023040"/>
    </source>
</evidence>
<keyword evidence="4 9" id="KW-1133">Transmembrane helix</keyword>
<dbReference type="InterPro" id="IPR000276">
    <property type="entry name" value="GPCR_Rhodpsn"/>
</dbReference>
<keyword evidence="6 9" id="KW-0472">Membrane</keyword>
<evidence type="ECO:0000256" key="4">
    <source>
        <dbReference type="ARBA" id="ARBA00022989"/>
    </source>
</evidence>
<dbReference type="Gene3D" id="1.20.1070.10">
    <property type="entry name" value="Rhodopsin 7-helix transmembrane proteins"/>
    <property type="match status" value="1"/>
</dbReference>
<dbReference type="PANTHER" id="PTHR24243:SF233">
    <property type="entry name" value="THYROTROPIN-RELEASING HORMONE RECEPTOR"/>
    <property type="match status" value="1"/>
</dbReference>
<evidence type="ECO:0000256" key="3">
    <source>
        <dbReference type="ARBA" id="ARBA00022692"/>
    </source>
</evidence>
<feature type="transmembrane region" description="Helical" evidence="9">
    <location>
        <begin position="155"/>
        <end position="178"/>
    </location>
</feature>
<reference evidence="11" key="1">
    <citation type="submission" date="2021-12" db="EMBL/GenBank/DDBJ databases">
        <authorList>
            <person name="King R."/>
        </authorList>
    </citation>
    <scope>NUCLEOTIDE SEQUENCE</scope>
</reference>
<keyword evidence="8" id="KW-0807">Transducer</keyword>
<dbReference type="SUPFAM" id="SSF81321">
    <property type="entry name" value="Family A G protein-coupled receptor-like"/>
    <property type="match status" value="1"/>
</dbReference>
<dbReference type="OrthoDB" id="10036964at2759"/>
<dbReference type="GO" id="GO:0005886">
    <property type="term" value="C:plasma membrane"/>
    <property type="evidence" value="ECO:0007669"/>
    <property type="project" value="TreeGrafter"/>
</dbReference>
<keyword evidence="5" id="KW-0297">G-protein coupled receptor</keyword>
<keyword evidence="3 9" id="KW-0812">Transmembrane</keyword>
<feature type="transmembrane region" description="Helical" evidence="9">
    <location>
        <begin position="190"/>
        <end position="211"/>
    </location>
</feature>
<dbReference type="Pfam" id="PF00001">
    <property type="entry name" value="7tm_1"/>
    <property type="match status" value="1"/>
</dbReference>
<feature type="domain" description="G-protein coupled receptors family 1 profile" evidence="10">
    <location>
        <begin position="169"/>
        <end position="211"/>
    </location>
</feature>
<accession>A0A9P0B5B4</accession>
<evidence type="ECO:0000256" key="8">
    <source>
        <dbReference type="ARBA" id="ARBA00023224"/>
    </source>
</evidence>
<gene>
    <name evidence="11" type="ORF">MELIAE_LOCUS6658</name>
</gene>
<dbReference type="Proteomes" id="UP001154078">
    <property type="component" value="Chromosome 4"/>
</dbReference>
<keyword evidence="12" id="KW-1185">Reference proteome</keyword>
<keyword evidence="7" id="KW-0675">Receptor</keyword>
<evidence type="ECO:0000256" key="6">
    <source>
        <dbReference type="ARBA" id="ARBA00023136"/>
    </source>
</evidence>
<evidence type="ECO:0000313" key="12">
    <source>
        <dbReference type="Proteomes" id="UP001154078"/>
    </source>
</evidence>
<evidence type="ECO:0000256" key="2">
    <source>
        <dbReference type="ARBA" id="ARBA00010663"/>
    </source>
</evidence>
<dbReference type="GO" id="GO:0004930">
    <property type="term" value="F:G protein-coupled receptor activity"/>
    <property type="evidence" value="ECO:0007669"/>
    <property type="project" value="UniProtKB-KW"/>
</dbReference>
<evidence type="ECO:0000256" key="9">
    <source>
        <dbReference type="SAM" id="Phobius"/>
    </source>
</evidence>
<evidence type="ECO:0000256" key="1">
    <source>
        <dbReference type="ARBA" id="ARBA00004141"/>
    </source>
</evidence>
<evidence type="ECO:0000313" key="11">
    <source>
        <dbReference type="EMBL" id="CAH0555245.1"/>
    </source>
</evidence>
<dbReference type="EMBL" id="OV121135">
    <property type="protein sequence ID" value="CAH0555245.1"/>
    <property type="molecule type" value="Genomic_DNA"/>
</dbReference>
<comment type="subcellular location">
    <subcellularLocation>
        <location evidence="1">Membrane</location>
        <topology evidence="1">Multi-pass membrane protein</topology>
    </subcellularLocation>
</comment>
<dbReference type="PROSITE" id="PS50262">
    <property type="entry name" value="G_PROTEIN_RECEP_F1_2"/>
    <property type="match status" value="1"/>
</dbReference>
<dbReference type="InterPro" id="IPR017452">
    <property type="entry name" value="GPCR_Rhodpsn_7TM"/>
</dbReference>
<proteinExistence type="inferred from homology"/>
<evidence type="ECO:0000256" key="7">
    <source>
        <dbReference type="ARBA" id="ARBA00023170"/>
    </source>
</evidence>
<organism evidence="11 12">
    <name type="scientific">Brassicogethes aeneus</name>
    <name type="common">Rape pollen beetle</name>
    <name type="synonym">Meligethes aeneus</name>
    <dbReference type="NCBI Taxonomy" id="1431903"/>
    <lineage>
        <taxon>Eukaryota</taxon>
        <taxon>Metazoa</taxon>
        <taxon>Ecdysozoa</taxon>
        <taxon>Arthropoda</taxon>
        <taxon>Hexapoda</taxon>
        <taxon>Insecta</taxon>
        <taxon>Pterygota</taxon>
        <taxon>Neoptera</taxon>
        <taxon>Endopterygota</taxon>
        <taxon>Coleoptera</taxon>
        <taxon>Polyphaga</taxon>
        <taxon>Cucujiformia</taxon>
        <taxon>Nitidulidae</taxon>
        <taxon>Meligethinae</taxon>
        <taxon>Brassicogethes</taxon>
    </lineage>
</organism>
<dbReference type="PANTHER" id="PTHR24243">
    <property type="entry name" value="G-PROTEIN COUPLED RECEPTOR"/>
    <property type="match status" value="1"/>
</dbReference>
<dbReference type="AlphaFoldDB" id="A0A9P0B5B4"/>
<name>A0A9P0B5B4_BRAAE</name>
<sequence>MSIDLAVNNTFLNTTDNTFLSISARRQNHAAAGPRVPDAGALAQQELIGQPNIYIGSIAVSMKAGFKHQCIFESRYTLLLTDRLIHKNDDMISTIVSLAVATALNSSTTPFDGDSTSANFVYTPANSDIYNDSNATSNFTDHASPVFPSYIRTTSVVFCVIIMCLGVVGNVMVPIVIFKTKDMRNSTNIFLVNLSVADLMVLLVCTPTVLVEDWNSTNCLNLGIRVSECPFNEMFNVLMRTAQRVVEQEKNLKMLSTISKNGFITALTEAECTPCNINREIISSLNMCLHTTMFSRHNGSIIVTLTPHILNIELILF</sequence>
<evidence type="ECO:0000259" key="10">
    <source>
        <dbReference type="PROSITE" id="PS50262"/>
    </source>
</evidence>